<sequence length="194" mass="21079">MARGKRELKPEILSLKGIDAVKGDLYLWLQAFVLISVAVVLCFAYVGRVVTVSGSSMEPTLRNGDMLLLRSGSAGVEQGDIVVLTQESFLAEPIVKRVIATEGQTVVIDYTENSVSVDGVQLEEPYVVEVMAQPYFSDPVETVTVPEGEIFVMGDNRNHSSDSRHPDLGTVDLRCVLGEAKAVLLPLGHLKTIH</sequence>
<dbReference type="InterPro" id="IPR000223">
    <property type="entry name" value="Pept_S26A_signal_pept_1"/>
</dbReference>
<keyword evidence="5 7" id="KW-0645">Protease</keyword>
<dbReference type="CDD" id="cd06530">
    <property type="entry name" value="S26_SPase_I"/>
    <property type="match status" value="1"/>
</dbReference>
<feature type="transmembrane region" description="Helical" evidence="7">
    <location>
        <begin position="25"/>
        <end position="47"/>
    </location>
</feature>
<evidence type="ECO:0000313" key="10">
    <source>
        <dbReference type="Proteomes" id="UP001464378"/>
    </source>
</evidence>
<organism evidence="9 10">
    <name type="scientific">Pseudoflavonifractor intestinihominis</name>
    <dbReference type="NCBI Taxonomy" id="3133171"/>
    <lineage>
        <taxon>Bacteria</taxon>
        <taxon>Bacillati</taxon>
        <taxon>Bacillota</taxon>
        <taxon>Clostridia</taxon>
        <taxon>Eubacteriales</taxon>
        <taxon>Oscillospiraceae</taxon>
        <taxon>Pseudoflavonifractor</taxon>
    </lineage>
</organism>
<dbReference type="PROSITE" id="PS00761">
    <property type="entry name" value="SPASE_I_3"/>
    <property type="match status" value="1"/>
</dbReference>
<evidence type="ECO:0000259" key="8">
    <source>
        <dbReference type="Pfam" id="PF10502"/>
    </source>
</evidence>
<dbReference type="PRINTS" id="PR00727">
    <property type="entry name" value="LEADERPTASE"/>
</dbReference>
<evidence type="ECO:0000256" key="6">
    <source>
        <dbReference type="ARBA" id="ARBA00022801"/>
    </source>
</evidence>
<dbReference type="InterPro" id="IPR019533">
    <property type="entry name" value="Peptidase_S26"/>
</dbReference>
<evidence type="ECO:0000256" key="2">
    <source>
        <dbReference type="ARBA" id="ARBA00004401"/>
    </source>
</evidence>
<dbReference type="EC" id="3.4.21.89" evidence="4 7"/>
<keyword evidence="7" id="KW-1133">Transmembrane helix</keyword>
<dbReference type="GO" id="GO:0009003">
    <property type="term" value="F:signal peptidase activity"/>
    <property type="evidence" value="ECO:0007669"/>
    <property type="project" value="UniProtKB-EC"/>
</dbReference>
<feature type="domain" description="Peptidase S26" evidence="8">
    <location>
        <begin position="28"/>
        <end position="184"/>
    </location>
</feature>
<evidence type="ECO:0000256" key="3">
    <source>
        <dbReference type="ARBA" id="ARBA00009370"/>
    </source>
</evidence>
<dbReference type="InterPro" id="IPR019756">
    <property type="entry name" value="Pept_S26A_signal_pept_1_Ser-AS"/>
</dbReference>
<evidence type="ECO:0000313" key="9">
    <source>
        <dbReference type="EMBL" id="MEQ2442102.1"/>
    </source>
</evidence>
<dbReference type="InterPro" id="IPR036286">
    <property type="entry name" value="LexA/Signal_pep-like_sf"/>
</dbReference>
<dbReference type="EMBL" id="JBBMFK010000001">
    <property type="protein sequence ID" value="MEQ2442102.1"/>
    <property type="molecule type" value="Genomic_DNA"/>
</dbReference>
<evidence type="ECO:0000256" key="5">
    <source>
        <dbReference type="ARBA" id="ARBA00022670"/>
    </source>
</evidence>
<protein>
    <recommendedName>
        <fullName evidence="4 7">Signal peptidase I</fullName>
        <ecNumber evidence="4 7">3.4.21.89</ecNumber>
    </recommendedName>
</protein>
<evidence type="ECO:0000256" key="1">
    <source>
        <dbReference type="ARBA" id="ARBA00000677"/>
    </source>
</evidence>
<name>A0ABV1E462_9FIRM</name>
<comment type="caution">
    <text evidence="9">The sequence shown here is derived from an EMBL/GenBank/DDBJ whole genome shotgun (WGS) entry which is preliminary data.</text>
</comment>
<dbReference type="Pfam" id="PF10502">
    <property type="entry name" value="Peptidase_S26"/>
    <property type="match status" value="1"/>
</dbReference>
<comment type="subcellular location">
    <subcellularLocation>
        <location evidence="2">Cell membrane</location>
        <topology evidence="2">Single-pass type II membrane protein</topology>
    </subcellularLocation>
    <subcellularLocation>
        <location evidence="7">Membrane</location>
        <topology evidence="7">Single-pass type II membrane protein</topology>
    </subcellularLocation>
</comment>
<comment type="similarity">
    <text evidence="3 7">Belongs to the peptidase S26 family.</text>
</comment>
<evidence type="ECO:0000256" key="4">
    <source>
        <dbReference type="ARBA" id="ARBA00013208"/>
    </source>
</evidence>
<keyword evidence="7" id="KW-0472">Membrane</keyword>
<dbReference type="InterPro" id="IPR019758">
    <property type="entry name" value="Pept_S26A_signal_pept_1_CS"/>
</dbReference>
<dbReference type="PANTHER" id="PTHR43390">
    <property type="entry name" value="SIGNAL PEPTIDASE I"/>
    <property type="match status" value="1"/>
</dbReference>
<evidence type="ECO:0000256" key="7">
    <source>
        <dbReference type="RuleBase" id="RU362042"/>
    </source>
</evidence>
<keyword evidence="6 7" id="KW-0378">Hydrolase</keyword>
<dbReference type="SUPFAM" id="SSF51306">
    <property type="entry name" value="LexA/Signal peptidase"/>
    <property type="match status" value="1"/>
</dbReference>
<dbReference type="RefSeq" id="WP_294519740.1">
    <property type="nucleotide sequence ID" value="NZ_JBBMFK010000001.1"/>
</dbReference>
<comment type="catalytic activity">
    <reaction evidence="1 7">
        <text>Cleavage of hydrophobic, N-terminal signal or leader sequences from secreted and periplasmic proteins.</text>
        <dbReference type="EC" id="3.4.21.89"/>
    </reaction>
</comment>
<keyword evidence="7" id="KW-0812">Transmembrane</keyword>
<dbReference type="NCBIfam" id="TIGR02227">
    <property type="entry name" value="sigpep_I_bact"/>
    <property type="match status" value="1"/>
</dbReference>
<reference evidence="9 10" key="1">
    <citation type="submission" date="2024-03" db="EMBL/GenBank/DDBJ databases">
        <title>Human intestinal bacterial collection.</title>
        <authorList>
            <person name="Pauvert C."/>
            <person name="Hitch T.C.A."/>
            <person name="Clavel T."/>
        </authorList>
    </citation>
    <scope>NUCLEOTIDE SEQUENCE [LARGE SCALE GENOMIC DNA]</scope>
    <source>
        <strain evidence="9 10">CLA-AP-H29</strain>
    </source>
</reference>
<dbReference type="PROSITE" id="PS00501">
    <property type="entry name" value="SPASE_I_1"/>
    <property type="match status" value="1"/>
</dbReference>
<proteinExistence type="inferred from homology"/>
<accession>A0ABV1E462</accession>
<dbReference type="Gene3D" id="2.10.109.10">
    <property type="entry name" value="Umud Fragment, subunit A"/>
    <property type="match status" value="1"/>
</dbReference>
<gene>
    <name evidence="9" type="primary">lepB</name>
    <name evidence="9" type="ORF">WMO64_01300</name>
</gene>
<dbReference type="PANTHER" id="PTHR43390:SF1">
    <property type="entry name" value="CHLOROPLAST PROCESSING PEPTIDASE"/>
    <property type="match status" value="1"/>
</dbReference>
<dbReference type="Proteomes" id="UP001464378">
    <property type="component" value="Unassembled WGS sequence"/>
</dbReference>
<keyword evidence="10" id="KW-1185">Reference proteome</keyword>